<accession>T0QLG1</accession>
<dbReference type="GeneID" id="19947559"/>
<sequence length="1173" mass="129806">MQPTLGWRSKQCPLDGYAARLRVGDEEWKLKVDALRDIHSYVVANAGSITQENLSCLVVPFRSLFVELRSAVVKEACEVFAEIAVHLGQKTKLLISNVFSTMIDARGGTNKVNSSAIHGCIERVLKVVMSRHILSTFFYVSKTSKNGQMRDACVQYMLILLKHWTFAHLDTYRGQIQDFIASALSDASPVSRDAGRSCYAAYASIWPDYKDAFLMTLEPSVKKHLARQLEVVTVNAHAISPHGARATTDIVTPRNHKRKTLSNITNTPDTIKRRRNLAVAKVQTGAARRVSAHPQQSPSVENVAAPSLAVAAPVATPHSNHETLKSLSATPTPVHTPSGSTDSTSSELYFELLCEKKATEKKLHALQTKFVINADALARAEEKIEGFQMQTEDAPTSVQSSLSANDPDVMALHETVATLKAKLKEKENAILRLELNFDESQTALKQTSVMLKEYNTAKEEEISALKAQVSAMEIQSSLQESPKEPAGDDPRVAELQARVDELVKQKATMEEELGCMDETMSTVQAGLFEEQQQGELLKAELAQLKASSSTCECQTEIACLKDQLQVQLTHEHALREKHRAVEEQATTLKAEMLKLKTEGLDTHDADIRTVRDENAALTNQLVELRASVRVLETQNAAWASERQALVDGSNHQATESQERVTRLEAELTEARLEFTTLSGNKAQLVSMLEDCQAKLDDATTRVDDKSALVELYKANMEQQGSIGAGLAQEIVVIKDEKRDLEADNEKLRAQIVALTEALSLLETKAAAIDASRQAEHDALVLYLQKATDESAQLQATLAVTTEERDEVEERAKGLTADVVELQDRVQDLSSEIRCLQVCLETTEKEKSELEMTVSAQEQQILALQEDDFQRQCRYDDTVKDKAASIALLERQVDELRNQVGSLQAQNSDLQLQCEAFETRAFVSSKEREDQAAKWVADQTALLSEKGDLVLANTRLAKDNADLKASVDARVLTIGDLETHVAKLEATLAQWHEQDAAWAKKKLELDARIDELSQTCSRHEEALASTQTSLIAAESALAGLNAERSACDEENKKLQHRYDAMERALEEAEAKKVYFQQQVLAGFERLRETKLEKGCAEPKEIVTTLDEPAPETPSPVHVVAPVQPARRIDVSWKQTVAASAPSLFQPRPSKANIKAQRQLNDANLLKRFQSAPLP</sequence>
<feature type="coiled-coil region" evidence="1">
    <location>
        <begin position="730"/>
        <end position="912"/>
    </location>
</feature>
<dbReference type="InterPro" id="IPR034085">
    <property type="entry name" value="TOG"/>
</dbReference>
<dbReference type="Proteomes" id="UP000030762">
    <property type="component" value="Unassembled WGS sequence"/>
</dbReference>
<feature type="coiled-coil region" evidence="1">
    <location>
        <begin position="571"/>
        <end position="673"/>
    </location>
</feature>
<dbReference type="Gene3D" id="1.10.287.1490">
    <property type="match status" value="1"/>
</dbReference>
<dbReference type="GO" id="GO:0008017">
    <property type="term" value="F:microtubule binding"/>
    <property type="evidence" value="ECO:0007669"/>
    <property type="project" value="TreeGrafter"/>
</dbReference>
<dbReference type="SUPFAM" id="SSF90257">
    <property type="entry name" value="Myosin rod fragments"/>
    <property type="match status" value="1"/>
</dbReference>
<dbReference type="GO" id="GO:0000278">
    <property type="term" value="P:mitotic cell cycle"/>
    <property type="evidence" value="ECO:0007669"/>
    <property type="project" value="UniProtKB-ARBA"/>
</dbReference>
<dbReference type="SMART" id="SM01349">
    <property type="entry name" value="TOG"/>
    <property type="match status" value="1"/>
</dbReference>
<feature type="region of interest" description="Disordered" evidence="2">
    <location>
        <begin position="314"/>
        <end position="345"/>
    </location>
</feature>
<evidence type="ECO:0000259" key="3">
    <source>
        <dbReference type="SMART" id="SM01349"/>
    </source>
</evidence>
<dbReference type="GO" id="GO:0000226">
    <property type="term" value="P:microtubule cytoskeleton organization"/>
    <property type="evidence" value="ECO:0007669"/>
    <property type="project" value="TreeGrafter"/>
</dbReference>
<keyword evidence="1" id="KW-0175">Coiled coil</keyword>
<dbReference type="InterPro" id="IPR024395">
    <property type="entry name" value="CLASP_N_dom"/>
</dbReference>
<dbReference type="OMA" id="ATIAQWH"/>
<feature type="coiled-coil region" evidence="1">
    <location>
        <begin position="409"/>
        <end position="512"/>
    </location>
</feature>
<dbReference type="GO" id="GO:0005881">
    <property type="term" value="C:cytoplasmic microtubule"/>
    <property type="evidence" value="ECO:0007669"/>
    <property type="project" value="TreeGrafter"/>
</dbReference>
<dbReference type="EMBL" id="JH767150">
    <property type="protein sequence ID" value="EQC35541.1"/>
    <property type="molecule type" value="Genomic_DNA"/>
</dbReference>
<dbReference type="SUPFAM" id="SSF48371">
    <property type="entry name" value="ARM repeat"/>
    <property type="match status" value="1"/>
</dbReference>
<dbReference type="GO" id="GO:0005819">
    <property type="term" value="C:spindle"/>
    <property type="evidence" value="ECO:0007669"/>
    <property type="project" value="UniProtKB-ARBA"/>
</dbReference>
<evidence type="ECO:0000256" key="2">
    <source>
        <dbReference type="SAM" id="MobiDB-lite"/>
    </source>
</evidence>
<dbReference type="RefSeq" id="XP_008610858.1">
    <property type="nucleotide sequence ID" value="XM_008612636.1"/>
</dbReference>
<gene>
    <name evidence="4" type="ORF">SDRG_06832</name>
</gene>
<name>T0QLG1_SAPDV</name>
<protein>
    <recommendedName>
        <fullName evidence="3">TOG domain-containing protein</fullName>
    </recommendedName>
</protein>
<dbReference type="OrthoDB" id="46159at2759"/>
<evidence type="ECO:0000313" key="4">
    <source>
        <dbReference type="EMBL" id="EQC35541.1"/>
    </source>
</evidence>
<proteinExistence type="predicted"/>
<keyword evidence="5" id="KW-1185">Reference proteome</keyword>
<dbReference type="PANTHER" id="PTHR21567:SF9">
    <property type="entry name" value="CLIP-ASSOCIATING PROTEIN"/>
    <property type="match status" value="1"/>
</dbReference>
<dbReference type="InterPro" id="IPR016024">
    <property type="entry name" value="ARM-type_fold"/>
</dbReference>
<feature type="domain" description="TOG" evidence="3">
    <location>
        <begin position="11"/>
        <end position="238"/>
    </location>
</feature>
<feature type="compositionally biased region" description="Polar residues" evidence="2">
    <location>
        <begin position="325"/>
        <end position="345"/>
    </location>
</feature>
<dbReference type="AlphaFoldDB" id="T0QLG1"/>
<dbReference type="Pfam" id="PF12348">
    <property type="entry name" value="CLASP_N"/>
    <property type="match status" value="1"/>
</dbReference>
<dbReference type="InterPro" id="IPR011989">
    <property type="entry name" value="ARM-like"/>
</dbReference>
<organism evidence="4 5">
    <name type="scientific">Saprolegnia diclina (strain VS20)</name>
    <dbReference type="NCBI Taxonomy" id="1156394"/>
    <lineage>
        <taxon>Eukaryota</taxon>
        <taxon>Sar</taxon>
        <taxon>Stramenopiles</taxon>
        <taxon>Oomycota</taxon>
        <taxon>Saprolegniomycetes</taxon>
        <taxon>Saprolegniales</taxon>
        <taxon>Saprolegniaceae</taxon>
        <taxon>Saprolegnia</taxon>
    </lineage>
</organism>
<dbReference type="eggNOG" id="ENOG502S6FV">
    <property type="taxonomic scope" value="Eukaryota"/>
</dbReference>
<evidence type="ECO:0000256" key="1">
    <source>
        <dbReference type="SAM" id="Coils"/>
    </source>
</evidence>
<dbReference type="PANTHER" id="PTHR21567">
    <property type="entry name" value="CLASP"/>
    <property type="match status" value="1"/>
</dbReference>
<evidence type="ECO:0000313" key="5">
    <source>
        <dbReference type="Proteomes" id="UP000030762"/>
    </source>
</evidence>
<reference evidence="4 5" key="1">
    <citation type="submission" date="2012-04" db="EMBL/GenBank/DDBJ databases">
        <title>The Genome Sequence of Saprolegnia declina VS20.</title>
        <authorList>
            <consortium name="The Broad Institute Genome Sequencing Platform"/>
            <person name="Russ C."/>
            <person name="Nusbaum C."/>
            <person name="Tyler B."/>
            <person name="van West P."/>
            <person name="Dieguez-Uribeondo J."/>
            <person name="de Bruijn I."/>
            <person name="Tripathy S."/>
            <person name="Jiang R."/>
            <person name="Young S.K."/>
            <person name="Zeng Q."/>
            <person name="Gargeya S."/>
            <person name="Fitzgerald M."/>
            <person name="Haas B."/>
            <person name="Abouelleil A."/>
            <person name="Alvarado L."/>
            <person name="Arachchi H.M."/>
            <person name="Berlin A."/>
            <person name="Chapman S.B."/>
            <person name="Goldberg J."/>
            <person name="Griggs A."/>
            <person name="Gujja S."/>
            <person name="Hansen M."/>
            <person name="Howarth C."/>
            <person name="Imamovic A."/>
            <person name="Larimer J."/>
            <person name="McCowen C."/>
            <person name="Montmayeur A."/>
            <person name="Murphy C."/>
            <person name="Neiman D."/>
            <person name="Pearson M."/>
            <person name="Priest M."/>
            <person name="Roberts A."/>
            <person name="Saif S."/>
            <person name="Shea T."/>
            <person name="Sisk P."/>
            <person name="Sykes S."/>
            <person name="Wortman J."/>
            <person name="Nusbaum C."/>
            <person name="Birren B."/>
        </authorList>
    </citation>
    <scope>NUCLEOTIDE SEQUENCE [LARGE SCALE GENOMIC DNA]</scope>
    <source>
        <strain evidence="4 5">VS20</strain>
    </source>
</reference>
<dbReference type="Gene3D" id="1.25.10.10">
    <property type="entry name" value="Leucine-rich Repeat Variant"/>
    <property type="match status" value="1"/>
</dbReference>
<feature type="coiled-coil region" evidence="1">
    <location>
        <begin position="973"/>
        <end position="1077"/>
    </location>
</feature>
<dbReference type="STRING" id="1156394.T0QLG1"/>
<dbReference type="InParanoid" id="T0QLG1"/>
<dbReference type="VEuPathDB" id="FungiDB:SDRG_06832"/>